<dbReference type="CDD" id="cd00397">
    <property type="entry name" value="DNA_BRE_C"/>
    <property type="match status" value="1"/>
</dbReference>
<proteinExistence type="inferred from homology"/>
<dbReference type="OrthoDB" id="6819422at2"/>
<evidence type="ECO:0000256" key="4">
    <source>
        <dbReference type="ARBA" id="ARBA00023172"/>
    </source>
</evidence>
<evidence type="ECO:0000256" key="1">
    <source>
        <dbReference type="ARBA" id="ARBA00008857"/>
    </source>
</evidence>
<evidence type="ECO:0000313" key="7">
    <source>
        <dbReference type="EMBL" id="CDG80800.1"/>
    </source>
</evidence>
<keyword evidence="2" id="KW-0229">DNA integration</keyword>
<dbReference type="InterPro" id="IPR002104">
    <property type="entry name" value="Integrase_catalytic"/>
</dbReference>
<dbReference type="PANTHER" id="PTHR30349:SF41">
    <property type="entry name" value="INTEGRASE_RECOMBINASE PROTEIN MJ0367-RELATED"/>
    <property type="match status" value="1"/>
</dbReference>
<keyword evidence="3" id="KW-0238">DNA-binding</keyword>
<comment type="similarity">
    <text evidence="1">Belongs to the 'phage' integrase family.</text>
</comment>
<dbReference type="InterPro" id="IPR013762">
    <property type="entry name" value="Integrase-like_cat_sf"/>
</dbReference>
<protein>
    <submittedName>
        <fullName evidence="7">Phage integrase family protein</fullName>
    </submittedName>
</protein>
<dbReference type="PROSITE" id="PS51898">
    <property type="entry name" value="TYR_RECOMBINASE"/>
    <property type="match status" value="1"/>
</dbReference>
<feature type="compositionally biased region" description="Polar residues" evidence="5">
    <location>
        <begin position="377"/>
        <end position="392"/>
    </location>
</feature>
<dbReference type="GO" id="GO:0006310">
    <property type="term" value="P:DNA recombination"/>
    <property type="evidence" value="ECO:0007669"/>
    <property type="project" value="UniProtKB-KW"/>
</dbReference>
<reference evidence="7 8" key="1">
    <citation type="journal article" date="2015" name="Genome Announc.">
        <title>Genome Sequence of Mushroom Soft-Rot Pathogen Janthinobacterium agaricidamnosum.</title>
        <authorList>
            <person name="Graupner K."/>
            <person name="Lackner G."/>
            <person name="Hertweck C."/>
        </authorList>
    </citation>
    <scope>NUCLEOTIDE SEQUENCE [LARGE SCALE GENOMIC DNA]</scope>
    <source>
        <strain evidence="8">NBRC 102515 / DSM 9628</strain>
    </source>
</reference>
<dbReference type="InterPro" id="IPR050090">
    <property type="entry name" value="Tyrosine_recombinase_XerCD"/>
</dbReference>
<dbReference type="eggNOG" id="COG0582">
    <property type="taxonomic scope" value="Bacteria"/>
</dbReference>
<name>W0UZJ3_9BURK</name>
<feature type="domain" description="Tyr recombinase" evidence="6">
    <location>
        <begin position="188"/>
        <end position="406"/>
    </location>
</feature>
<evidence type="ECO:0000313" key="8">
    <source>
        <dbReference type="Proteomes" id="UP000027604"/>
    </source>
</evidence>
<evidence type="ECO:0000256" key="5">
    <source>
        <dbReference type="SAM" id="MobiDB-lite"/>
    </source>
</evidence>
<dbReference type="InterPro" id="IPR011010">
    <property type="entry name" value="DNA_brk_join_enz"/>
</dbReference>
<dbReference type="GO" id="GO:0003677">
    <property type="term" value="F:DNA binding"/>
    <property type="evidence" value="ECO:0007669"/>
    <property type="project" value="UniProtKB-KW"/>
</dbReference>
<dbReference type="Gene3D" id="1.10.443.10">
    <property type="entry name" value="Intergrase catalytic core"/>
    <property type="match status" value="1"/>
</dbReference>
<dbReference type="PATRIC" id="fig|1349767.4.peg.3515"/>
<dbReference type="SUPFAM" id="SSF56349">
    <property type="entry name" value="DNA breaking-rejoining enzymes"/>
    <property type="match status" value="1"/>
</dbReference>
<dbReference type="STRING" id="1349767.GJA_134"/>
<keyword evidence="8" id="KW-1185">Reference proteome</keyword>
<dbReference type="GO" id="GO:0015074">
    <property type="term" value="P:DNA integration"/>
    <property type="evidence" value="ECO:0007669"/>
    <property type="project" value="UniProtKB-KW"/>
</dbReference>
<dbReference type="PANTHER" id="PTHR30349">
    <property type="entry name" value="PHAGE INTEGRASE-RELATED"/>
    <property type="match status" value="1"/>
</dbReference>
<accession>W0UZJ3</accession>
<dbReference type="HOGENOM" id="CLU_048231_2_0_4"/>
<feature type="region of interest" description="Disordered" evidence="5">
    <location>
        <begin position="376"/>
        <end position="406"/>
    </location>
</feature>
<sequence>MSKYTAKRIRFRNGERHSVLHMSNGLPVHEVTVYLDKYRRKGRAANTIHFVCTSLALLYGELDRAKVNLLDQLVEGRFLTMPELSRLASAVQYRIEDLEEAEGDAEKSNVIHIERISLRRKTNEISRRPVDVHTQASRLRYIADYLEFIAGYVGATLSGPARRELEADSGRALTGFREHIPQVSSRAKLDARIGLSLKEQERLLSVVHPDSQENPWERGFVRLRNWLIVVLLLATGMRRGELLGLQIGDLHSSQPKLRVIRRADATEDPRLIQPNTKTSEREIELTPSIMKALWSYINKERRGIKAARAVPQIIVSDEGAPLSQASIDKLFAQLREACPGLPISLSSHVMRHTWNERFSEQAEAMGLSESVEEKARNTQQGWSDNSKMATTYTRRHTAKKGREISLKLQEHLDDKLTRKDQ</sequence>
<dbReference type="EMBL" id="HG322949">
    <property type="protein sequence ID" value="CDG80800.1"/>
    <property type="molecule type" value="Genomic_DNA"/>
</dbReference>
<organism evidence="7 8">
    <name type="scientific">Janthinobacterium agaricidamnosum NBRC 102515 = DSM 9628</name>
    <dbReference type="NCBI Taxonomy" id="1349767"/>
    <lineage>
        <taxon>Bacteria</taxon>
        <taxon>Pseudomonadati</taxon>
        <taxon>Pseudomonadota</taxon>
        <taxon>Betaproteobacteria</taxon>
        <taxon>Burkholderiales</taxon>
        <taxon>Oxalobacteraceae</taxon>
        <taxon>Janthinobacterium</taxon>
    </lineage>
</organism>
<gene>
    <name evidence="7" type="ORF">GJA_134</name>
</gene>
<evidence type="ECO:0000256" key="2">
    <source>
        <dbReference type="ARBA" id="ARBA00022908"/>
    </source>
</evidence>
<evidence type="ECO:0000259" key="6">
    <source>
        <dbReference type="PROSITE" id="PS51898"/>
    </source>
</evidence>
<dbReference type="RefSeq" id="WP_038487606.1">
    <property type="nucleotide sequence ID" value="NZ_BCTH01000060.1"/>
</dbReference>
<dbReference type="Proteomes" id="UP000027604">
    <property type="component" value="Chromosome I"/>
</dbReference>
<dbReference type="Pfam" id="PF00589">
    <property type="entry name" value="Phage_integrase"/>
    <property type="match status" value="1"/>
</dbReference>
<keyword evidence="4" id="KW-0233">DNA recombination</keyword>
<dbReference type="AlphaFoldDB" id="W0UZJ3"/>
<dbReference type="KEGG" id="jag:GJA_134"/>
<evidence type="ECO:0000256" key="3">
    <source>
        <dbReference type="ARBA" id="ARBA00023125"/>
    </source>
</evidence>